<protein>
    <submittedName>
        <fullName evidence="2">Unnamed protein product</fullName>
    </submittedName>
</protein>
<accession>A0A9W6YEG0</accession>
<proteinExistence type="predicted"/>
<comment type="caution">
    <text evidence="2">The sequence shown here is derived from an EMBL/GenBank/DDBJ whole genome shotgun (WGS) entry which is preliminary data.</text>
</comment>
<keyword evidence="3" id="KW-1185">Reference proteome</keyword>
<reference evidence="2" key="1">
    <citation type="submission" date="2023-04" db="EMBL/GenBank/DDBJ databases">
        <title>Phytophthora fragariaefolia NBRC 109709.</title>
        <authorList>
            <person name="Ichikawa N."/>
            <person name="Sato H."/>
            <person name="Tonouchi N."/>
        </authorList>
    </citation>
    <scope>NUCLEOTIDE SEQUENCE</scope>
    <source>
        <strain evidence="2">NBRC 109709</strain>
    </source>
</reference>
<organism evidence="2 3">
    <name type="scientific">Phytophthora fragariaefolia</name>
    <dbReference type="NCBI Taxonomy" id="1490495"/>
    <lineage>
        <taxon>Eukaryota</taxon>
        <taxon>Sar</taxon>
        <taxon>Stramenopiles</taxon>
        <taxon>Oomycota</taxon>
        <taxon>Peronosporomycetes</taxon>
        <taxon>Peronosporales</taxon>
        <taxon>Peronosporaceae</taxon>
        <taxon>Phytophthora</taxon>
    </lineage>
</organism>
<name>A0A9W6YEG0_9STRA</name>
<feature type="compositionally biased region" description="Basic and acidic residues" evidence="1">
    <location>
        <begin position="73"/>
        <end position="90"/>
    </location>
</feature>
<gene>
    <name evidence="2" type="ORF">Pfra01_002715300</name>
</gene>
<feature type="region of interest" description="Disordered" evidence="1">
    <location>
        <begin position="37"/>
        <end position="90"/>
    </location>
</feature>
<feature type="compositionally biased region" description="Polar residues" evidence="1">
    <location>
        <begin position="58"/>
        <end position="72"/>
    </location>
</feature>
<dbReference type="Proteomes" id="UP001165121">
    <property type="component" value="Unassembled WGS sequence"/>
</dbReference>
<evidence type="ECO:0000313" key="3">
    <source>
        <dbReference type="Proteomes" id="UP001165121"/>
    </source>
</evidence>
<dbReference type="AlphaFoldDB" id="A0A9W6YEG0"/>
<sequence length="90" mass="10334">MWRSTGKEMDMKARPTLRQDIEYSKIEVNPDAEIGLASVSSRFNPPLEEAASKERNTHTQGNPRPRSTSSYESRSKEPKIDDSTIHWRSE</sequence>
<feature type="region of interest" description="Disordered" evidence="1">
    <location>
        <begin position="1"/>
        <end position="20"/>
    </location>
</feature>
<dbReference type="EMBL" id="BSXT01006262">
    <property type="protein sequence ID" value="GMF62239.1"/>
    <property type="molecule type" value="Genomic_DNA"/>
</dbReference>
<evidence type="ECO:0000256" key="1">
    <source>
        <dbReference type="SAM" id="MobiDB-lite"/>
    </source>
</evidence>
<evidence type="ECO:0000313" key="2">
    <source>
        <dbReference type="EMBL" id="GMF62239.1"/>
    </source>
</evidence>